<feature type="region of interest" description="Disordered" evidence="2">
    <location>
        <begin position="385"/>
        <end position="412"/>
    </location>
</feature>
<feature type="coiled-coil region" evidence="1">
    <location>
        <begin position="138"/>
        <end position="165"/>
    </location>
</feature>
<keyword evidence="4" id="KW-1185">Reference proteome</keyword>
<dbReference type="EMBL" id="KV429081">
    <property type="protein sequence ID" value="KZT67023.1"/>
    <property type="molecule type" value="Genomic_DNA"/>
</dbReference>
<protein>
    <submittedName>
        <fullName evidence="3">Uncharacterized protein</fullName>
    </submittedName>
</protein>
<dbReference type="OrthoDB" id="2797495at2759"/>
<dbReference type="Proteomes" id="UP000076727">
    <property type="component" value="Unassembled WGS sequence"/>
</dbReference>
<evidence type="ECO:0000256" key="1">
    <source>
        <dbReference type="SAM" id="Coils"/>
    </source>
</evidence>
<evidence type="ECO:0000313" key="3">
    <source>
        <dbReference type="EMBL" id="KZT67023.1"/>
    </source>
</evidence>
<dbReference type="AlphaFoldDB" id="A0A165NIZ1"/>
<gene>
    <name evidence="3" type="ORF">DAEQUDRAFT_729622</name>
</gene>
<feature type="coiled-coil region" evidence="1">
    <location>
        <begin position="208"/>
        <end position="249"/>
    </location>
</feature>
<reference evidence="3 4" key="1">
    <citation type="journal article" date="2016" name="Mol. Biol. Evol.">
        <title>Comparative Genomics of Early-Diverging Mushroom-Forming Fungi Provides Insights into the Origins of Lignocellulose Decay Capabilities.</title>
        <authorList>
            <person name="Nagy L.G."/>
            <person name="Riley R."/>
            <person name="Tritt A."/>
            <person name="Adam C."/>
            <person name="Daum C."/>
            <person name="Floudas D."/>
            <person name="Sun H."/>
            <person name="Yadav J.S."/>
            <person name="Pangilinan J."/>
            <person name="Larsson K.H."/>
            <person name="Matsuura K."/>
            <person name="Barry K."/>
            <person name="Labutti K."/>
            <person name="Kuo R."/>
            <person name="Ohm R.A."/>
            <person name="Bhattacharya S.S."/>
            <person name="Shirouzu T."/>
            <person name="Yoshinaga Y."/>
            <person name="Martin F.M."/>
            <person name="Grigoriev I.V."/>
            <person name="Hibbett D.S."/>
        </authorList>
    </citation>
    <scope>NUCLEOTIDE SEQUENCE [LARGE SCALE GENOMIC DNA]</scope>
    <source>
        <strain evidence="3 4">L-15889</strain>
    </source>
</reference>
<keyword evidence="1" id="KW-0175">Coiled coil</keyword>
<evidence type="ECO:0000256" key="2">
    <source>
        <dbReference type="SAM" id="MobiDB-lite"/>
    </source>
</evidence>
<accession>A0A165NIZ1</accession>
<proteinExistence type="predicted"/>
<organism evidence="3 4">
    <name type="scientific">Daedalea quercina L-15889</name>
    <dbReference type="NCBI Taxonomy" id="1314783"/>
    <lineage>
        <taxon>Eukaryota</taxon>
        <taxon>Fungi</taxon>
        <taxon>Dikarya</taxon>
        <taxon>Basidiomycota</taxon>
        <taxon>Agaricomycotina</taxon>
        <taxon>Agaricomycetes</taxon>
        <taxon>Polyporales</taxon>
        <taxon>Fomitopsis</taxon>
    </lineage>
</organism>
<sequence>MQRISDSGPMGAPGPSVQISPAVAQEVIALQAAELVRLRAELGNERSEFLGRDPHGIVSLEQFNELRRDLLDAVFTPKESSDLRTELVVISDRLRTMQGSLKEFISQTTRVSVSDNGTQFKDGGSIIASPPEFYASKIDALQHQLNNLQGELSDARSINLNLEDQRVKNEARVSDLVKQLFAAHVESRDLQDLLKGAQDSCTATQTTVFSMEAEMILLREENRQLKQRVESLSAESNQRQLELDDLNERYASTVARHEEEVASLYTAVEVMKDVNARPGLLGTMRNKVAQVYKGVGGYLPHQPATSQSGSAEYGEPSRTTILVEEPLSDVNAQQSTLTLRPHEKSRVDEAVVSCDSESSTAGSVVSLGDLASDSEHTLEEPAPVTVQPVPLPDVNTTRPTGRISATDVSGCDPRAVTEKTAAAGPSQLKASKKIEDVLTPLPMKVITQAALDHLQRVGSRWPLLTDDRD</sequence>
<evidence type="ECO:0000313" key="4">
    <source>
        <dbReference type="Proteomes" id="UP000076727"/>
    </source>
</evidence>
<name>A0A165NIZ1_9APHY</name>
<dbReference type="Gene3D" id="1.10.287.1490">
    <property type="match status" value="1"/>
</dbReference>